<reference evidence="5 6" key="1">
    <citation type="submission" date="2015-11" db="EMBL/GenBank/DDBJ databases">
        <title>Genomic analysis of 38 Legionella species identifies large and diverse effector repertoires.</title>
        <authorList>
            <person name="Burstein D."/>
            <person name="Amaro F."/>
            <person name="Zusman T."/>
            <person name="Lifshitz Z."/>
            <person name="Cohen O."/>
            <person name="Gilbert J.A."/>
            <person name="Pupko T."/>
            <person name="Shuman H.A."/>
            <person name="Segal G."/>
        </authorList>
    </citation>
    <scope>NUCLEOTIDE SEQUENCE [LARGE SCALE GENOMIC DNA]</scope>
    <source>
        <strain evidence="5 6">SE-32A-C8</strain>
    </source>
</reference>
<proteinExistence type="inferred from homology"/>
<dbReference type="Gene3D" id="3.90.470.20">
    <property type="entry name" value="4'-phosphopantetheinyl transferase domain"/>
    <property type="match status" value="2"/>
</dbReference>
<dbReference type="Pfam" id="PF22624">
    <property type="entry name" value="AASDHPPT_N"/>
    <property type="match status" value="1"/>
</dbReference>
<evidence type="ECO:0000256" key="2">
    <source>
        <dbReference type="ARBA" id="ARBA00022679"/>
    </source>
</evidence>
<dbReference type="AlphaFoldDB" id="A0A0W0TEN9"/>
<comment type="similarity">
    <text evidence="1">Belongs to the P-Pant transferase superfamily. Gsp/Sfp/HetI/AcpT family.</text>
</comment>
<dbReference type="Proteomes" id="UP000054773">
    <property type="component" value="Unassembled WGS sequence"/>
</dbReference>
<keyword evidence="2 5" id="KW-0808">Transferase</keyword>
<dbReference type="STRING" id="448.Lery_2930"/>
<dbReference type="RefSeq" id="WP_058528022.1">
    <property type="nucleotide sequence ID" value="NZ_CAAAHY010000030.1"/>
</dbReference>
<comment type="caution">
    <text evidence="5">The sequence shown here is derived from an EMBL/GenBank/DDBJ whole genome shotgun (WGS) entry which is preliminary data.</text>
</comment>
<dbReference type="PANTHER" id="PTHR12215:SF10">
    <property type="entry name" value="L-AMINOADIPATE-SEMIALDEHYDE DEHYDROGENASE-PHOSPHOPANTETHEINYL TRANSFERASE"/>
    <property type="match status" value="1"/>
</dbReference>
<dbReference type="InterPro" id="IPR050559">
    <property type="entry name" value="P-Pant_transferase_sf"/>
</dbReference>
<evidence type="ECO:0000313" key="5">
    <source>
        <dbReference type="EMBL" id="KTC94016.1"/>
    </source>
</evidence>
<keyword evidence="6" id="KW-1185">Reference proteome</keyword>
<evidence type="ECO:0000313" key="6">
    <source>
        <dbReference type="Proteomes" id="UP000054773"/>
    </source>
</evidence>
<dbReference type="PANTHER" id="PTHR12215">
    <property type="entry name" value="PHOSPHOPANTETHEINE TRANSFERASE"/>
    <property type="match status" value="1"/>
</dbReference>
<evidence type="ECO:0000259" key="4">
    <source>
        <dbReference type="Pfam" id="PF22624"/>
    </source>
</evidence>
<dbReference type="PATRIC" id="fig|448.7.peg.3087"/>
<dbReference type="SUPFAM" id="SSF56214">
    <property type="entry name" value="4'-phosphopantetheinyl transferase"/>
    <property type="match status" value="2"/>
</dbReference>
<sequence length="252" mass="28728">MSKSLFKSLSFNDCDLHIHRIDVWQIPLDNEPPWAKSLLNEHEKTRANRYYFPEHQRRFSTARAMLRLILSHYLDTSAQKLVFDYLKQGKPYLPQHPFLQFNLSHSGDTALLAVGHTTPLGIDIEYFSARPYCGMAKHSFSAQENQSLAQLPPWLLPLAFFNVWVQKEAFIKALGLGLSYPTRQFNVPILPQQPALVDDPLHALCWQMVSFIPVVACCAALCCHPDVTDWYYHTLHALPDQPDLSPAVSGKS</sequence>
<dbReference type="Pfam" id="PF01648">
    <property type="entry name" value="ACPS"/>
    <property type="match status" value="1"/>
</dbReference>
<evidence type="ECO:0000259" key="3">
    <source>
        <dbReference type="Pfam" id="PF01648"/>
    </source>
</evidence>
<dbReference type="GO" id="GO:0000287">
    <property type="term" value="F:magnesium ion binding"/>
    <property type="evidence" value="ECO:0007669"/>
    <property type="project" value="InterPro"/>
</dbReference>
<dbReference type="EMBL" id="LNYA01000036">
    <property type="protein sequence ID" value="KTC94016.1"/>
    <property type="molecule type" value="Genomic_DNA"/>
</dbReference>
<evidence type="ECO:0000256" key="1">
    <source>
        <dbReference type="ARBA" id="ARBA00010990"/>
    </source>
</evidence>
<dbReference type="GO" id="GO:0005829">
    <property type="term" value="C:cytosol"/>
    <property type="evidence" value="ECO:0007669"/>
    <property type="project" value="TreeGrafter"/>
</dbReference>
<dbReference type="InterPro" id="IPR008278">
    <property type="entry name" value="4-PPantetheinyl_Trfase_dom"/>
</dbReference>
<protein>
    <submittedName>
        <fullName evidence="5">Phosphopantetheinyl transferase</fullName>
    </submittedName>
</protein>
<gene>
    <name evidence="5" type="ORF">Lery_2930</name>
</gene>
<name>A0A0W0TEN9_LEGER</name>
<organism evidence="5 6">
    <name type="scientific">Legionella erythra</name>
    <dbReference type="NCBI Taxonomy" id="448"/>
    <lineage>
        <taxon>Bacteria</taxon>
        <taxon>Pseudomonadati</taxon>
        <taxon>Pseudomonadota</taxon>
        <taxon>Gammaproteobacteria</taxon>
        <taxon>Legionellales</taxon>
        <taxon>Legionellaceae</taxon>
        <taxon>Legionella</taxon>
    </lineage>
</organism>
<accession>A0A0W0TEN9</accession>
<dbReference type="InterPro" id="IPR055066">
    <property type="entry name" value="AASDHPPT_N"/>
</dbReference>
<dbReference type="GO" id="GO:0019878">
    <property type="term" value="P:lysine biosynthetic process via aminoadipic acid"/>
    <property type="evidence" value="ECO:0007669"/>
    <property type="project" value="TreeGrafter"/>
</dbReference>
<dbReference type="InterPro" id="IPR037143">
    <property type="entry name" value="4-PPantetheinyl_Trfase_dom_sf"/>
</dbReference>
<feature type="domain" description="4'-phosphopantetheinyl transferase" evidence="3">
    <location>
        <begin position="119"/>
        <end position="198"/>
    </location>
</feature>
<feature type="domain" description="4'-phosphopantetheinyl transferase N-terminal" evidence="4">
    <location>
        <begin position="28"/>
        <end position="113"/>
    </location>
</feature>
<dbReference type="GO" id="GO:0008897">
    <property type="term" value="F:holo-[acyl-carrier-protein] synthase activity"/>
    <property type="evidence" value="ECO:0007669"/>
    <property type="project" value="InterPro"/>
</dbReference>
<dbReference type="OrthoDB" id="9808281at2"/>